<dbReference type="Proteomes" id="UP000238701">
    <property type="component" value="Unassembled WGS sequence"/>
</dbReference>
<name>A0A2U3LAC2_9BACT</name>
<dbReference type="EMBL" id="OMOD01000187">
    <property type="protein sequence ID" value="SPF48842.1"/>
    <property type="molecule type" value="Genomic_DNA"/>
</dbReference>
<evidence type="ECO:0008006" key="3">
    <source>
        <dbReference type="Google" id="ProtNLM"/>
    </source>
</evidence>
<protein>
    <recommendedName>
        <fullName evidence="3">Carboxypeptidase regulatory-like domain-containing protein</fullName>
    </recommendedName>
</protein>
<dbReference type="AlphaFoldDB" id="A0A2U3LAC2"/>
<evidence type="ECO:0000313" key="2">
    <source>
        <dbReference type="Proteomes" id="UP000238701"/>
    </source>
</evidence>
<gene>
    <name evidence="1" type="ORF">SBA1_890011</name>
</gene>
<dbReference type="OrthoDB" id="106771at2"/>
<reference evidence="2" key="1">
    <citation type="submission" date="2018-02" db="EMBL/GenBank/DDBJ databases">
        <authorList>
            <person name="Hausmann B."/>
        </authorList>
    </citation>
    <scope>NUCLEOTIDE SEQUENCE [LARGE SCALE GENOMIC DNA]</scope>
    <source>
        <strain evidence="2">Peat soil MAG SbA1</strain>
    </source>
</reference>
<sequence length="143" mass="16331">MTTPRLHQGLPLARWFRSGPLWILIFFLGLSPLPRSTAQQVKPGQPYALIFGTVWGPDDRPVYGIRVKIRRSTDKPRKVRWELYSDHRGEFAQRVPAGEADYIISADLKGVKFTDGTPAHLAQDVTVHVYNEEREDIGLHLTR</sequence>
<evidence type="ECO:0000313" key="1">
    <source>
        <dbReference type="EMBL" id="SPF48842.1"/>
    </source>
</evidence>
<organism evidence="1 2">
    <name type="scientific">Candidatus Sulfotelmatobacter kueseliae</name>
    <dbReference type="NCBI Taxonomy" id="2042962"/>
    <lineage>
        <taxon>Bacteria</taxon>
        <taxon>Pseudomonadati</taxon>
        <taxon>Acidobacteriota</taxon>
        <taxon>Terriglobia</taxon>
        <taxon>Terriglobales</taxon>
        <taxon>Candidatus Korobacteraceae</taxon>
        <taxon>Candidatus Sulfotelmatobacter</taxon>
    </lineage>
</organism>
<accession>A0A2U3LAC2</accession>
<proteinExistence type="predicted"/>